<comment type="caution">
    <text evidence="1">The sequence shown here is derived from an EMBL/GenBank/DDBJ whole genome shotgun (WGS) entry which is preliminary data.</text>
</comment>
<evidence type="ECO:0000313" key="1">
    <source>
        <dbReference type="EMBL" id="KAA6400900.1"/>
    </source>
</evidence>
<name>A0A5J4X169_9EUKA</name>
<dbReference type="AlphaFoldDB" id="A0A5J4X169"/>
<gene>
    <name evidence="1" type="ORF">EZS28_003572</name>
</gene>
<accession>A0A5J4X169</accession>
<dbReference type="EMBL" id="SNRW01000480">
    <property type="protein sequence ID" value="KAA6400900.1"/>
    <property type="molecule type" value="Genomic_DNA"/>
</dbReference>
<organism evidence="1 2">
    <name type="scientific">Streblomastix strix</name>
    <dbReference type="NCBI Taxonomy" id="222440"/>
    <lineage>
        <taxon>Eukaryota</taxon>
        <taxon>Metamonada</taxon>
        <taxon>Preaxostyla</taxon>
        <taxon>Oxymonadida</taxon>
        <taxon>Streblomastigidae</taxon>
        <taxon>Streblomastix</taxon>
    </lineage>
</organism>
<dbReference type="Proteomes" id="UP000324800">
    <property type="component" value="Unassembled WGS sequence"/>
</dbReference>
<sequence>MQSQAWTRYFQMLVGLKIPQFSGEEFAEYMLLLHEKRQQQQIQRLELIFVTPSYFGRITLTFLNWKSPKQVSFKDALGGLFEPGRQINSSSVGPSYQQDTLSQNMNNMLHPQALKPIQQKKENDRYVYDSNDNEIDMYGQDHVQHSQQLLGKDGSLLIQEIEQLRQFNWEHGEEDALRQISSMPPHIRMPEDAVSEISRKRSLQVKARDHQMSTLSQKVFNYVRLEIAVLNCGQLEDGLNL</sequence>
<evidence type="ECO:0000313" key="2">
    <source>
        <dbReference type="Proteomes" id="UP000324800"/>
    </source>
</evidence>
<protein>
    <submittedName>
        <fullName evidence="1">Uncharacterized protein</fullName>
    </submittedName>
</protein>
<reference evidence="1 2" key="1">
    <citation type="submission" date="2019-03" db="EMBL/GenBank/DDBJ databases">
        <title>Single cell metagenomics reveals metabolic interactions within the superorganism composed of flagellate Streblomastix strix and complex community of Bacteroidetes bacteria on its surface.</title>
        <authorList>
            <person name="Treitli S.C."/>
            <person name="Kolisko M."/>
            <person name="Husnik F."/>
            <person name="Keeling P."/>
            <person name="Hampl V."/>
        </authorList>
    </citation>
    <scope>NUCLEOTIDE SEQUENCE [LARGE SCALE GENOMIC DNA]</scope>
    <source>
        <strain evidence="1">ST1C</strain>
    </source>
</reference>
<proteinExistence type="predicted"/>